<dbReference type="PANTHER" id="PTHR33877:SF2">
    <property type="entry name" value="OS07G0170200 PROTEIN"/>
    <property type="match status" value="1"/>
</dbReference>
<dbReference type="Gene3D" id="1.10.30.50">
    <property type="match status" value="1"/>
</dbReference>
<dbReference type="InterPro" id="IPR047693">
    <property type="entry name" value="RNA-guided_IscB-like"/>
</dbReference>
<dbReference type="PANTHER" id="PTHR33877">
    <property type="entry name" value="SLL1193 PROTEIN"/>
    <property type="match status" value="1"/>
</dbReference>
<dbReference type="InterPro" id="IPR025938">
    <property type="entry name" value="RRXRR_dom"/>
</dbReference>
<keyword evidence="2" id="KW-0255">Endonuclease</keyword>
<dbReference type="KEGG" id="bsen:DP114_00455"/>
<sequence>MSKVLVIDTNKRPLDPIHPAQARQLLRNDKAAIFYRFPFTLILKESRPEVSVQPLRFKIDPGAKTTGLALLNDKTGEVVWAAELQHRGFAIRESLISRRQLRRSRRNRKTRYRAPRFNNRTKPKGWLPPSLMSRVYNIETWVKRLCKLAPITGISQELVKFDTQLIQNPEISGKEYQQGTLAGYETREYLLDKWLRQCAYCKIKDVPLQIEHIHPRSLGGSNRISNLCLACEKCNLKKGNKPIELFLKNKPDLLKKILSEAKKPLADTTAVNATRFKLLEVLKATELPVETGSGGLTKFNRTQQGLDKTHWIDAACVGLSTLTLVVKYVKPLLLKATGHGTRQMCGTDKYGFSTRHRERKVLHFGFRTGDIVKAVVESGKKTGKYVGRVLCRKSGSFDISTKSGRVSGISYKCCTHIHKNDGYNYAF</sequence>
<dbReference type="RefSeq" id="WP_171975170.1">
    <property type="nucleotide sequence ID" value="NZ_CAWOXK010000001.1"/>
</dbReference>
<feature type="domain" description="HNH nuclease" evidence="1">
    <location>
        <begin position="185"/>
        <end position="236"/>
    </location>
</feature>
<evidence type="ECO:0000259" key="1">
    <source>
        <dbReference type="SMART" id="SM00507"/>
    </source>
</evidence>
<dbReference type="EMBL" id="CP030118">
    <property type="protein sequence ID" value="QDL06581.1"/>
    <property type="molecule type" value="Genomic_DNA"/>
</dbReference>
<keyword evidence="3" id="KW-1185">Reference proteome</keyword>
<evidence type="ECO:0000313" key="3">
    <source>
        <dbReference type="Proteomes" id="UP000503129"/>
    </source>
</evidence>
<name>A0A856M9Z5_9CYAN</name>
<gene>
    <name evidence="2" type="ORF">DP114_00455</name>
</gene>
<keyword evidence="2" id="KW-0540">Nuclease</keyword>
<dbReference type="InterPro" id="IPR002711">
    <property type="entry name" value="HNH"/>
</dbReference>
<dbReference type="Pfam" id="PF14239">
    <property type="entry name" value="RRXRR"/>
    <property type="match status" value="1"/>
</dbReference>
<dbReference type="Proteomes" id="UP000503129">
    <property type="component" value="Chromosome"/>
</dbReference>
<dbReference type="InterPro" id="IPR003615">
    <property type="entry name" value="HNH_nuc"/>
</dbReference>
<organism evidence="2 3">
    <name type="scientific">Brasilonema sennae CENA114</name>
    <dbReference type="NCBI Taxonomy" id="415709"/>
    <lineage>
        <taxon>Bacteria</taxon>
        <taxon>Bacillati</taxon>
        <taxon>Cyanobacteriota</taxon>
        <taxon>Cyanophyceae</taxon>
        <taxon>Nostocales</taxon>
        <taxon>Scytonemataceae</taxon>
        <taxon>Brasilonema</taxon>
        <taxon>Bromeliae group (in: Brasilonema)</taxon>
    </lineage>
</organism>
<dbReference type="NCBIfam" id="NF040563">
    <property type="entry name" value="guided_IscB"/>
    <property type="match status" value="1"/>
</dbReference>
<reference evidence="2 3" key="1">
    <citation type="submission" date="2018-06" db="EMBL/GenBank/DDBJ databases">
        <title>Comparative genomics of Brasilonema spp. strains.</title>
        <authorList>
            <person name="Alvarenga D.O."/>
            <person name="Fiore M.F."/>
            <person name="Varani A.M."/>
        </authorList>
    </citation>
    <scope>NUCLEOTIDE SEQUENCE [LARGE SCALE GENOMIC DNA]</scope>
    <source>
        <strain evidence="2 3">CENA114</strain>
    </source>
</reference>
<dbReference type="InterPro" id="IPR052892">
    <property type="entry name" value="NA-targeting_endonuclease"/>
</dbReference>
<dbReference type="CDD" id="cd00085">
    <property type="entry name" value="HNHc"/>
    <property type="match status" value="1"/>
</dbReference>
<proteinExistence type="predicted"/>
<dbReference type="AlphaFoldDB" id="A0A856M9Z5"/>
<dbReference type="GO" id="GO:0004519">
    <property type="term" value="F:endonuclease activity"/>
    <property type="evidence" value="ECO:0007669"/>
    <property type="project" value="UniProtKB-KW"/>
</dbReference>
<evidence type="ECO:0000313" key="2">
    <source>
        <dbReference type="EMBL" id="QDL06581.1"/>
    </source>
</evidence>
<dbReference type="SMART" id="SM00507">
    <property type="entry name" value="HNHc"/>
    <property type="match status" value="1"/>
</dbReference>
<protein>
    <submittedName>
        <fullName evidence="2">HNH endonuclease</fullName>
    </submittedName>
</protein>
<keyword evidence="2" id="KW-0378">Hydrolase</keyword>
<accession>A0A856M9Z5</accession>
<dbReference type="Pfam" id="PF01844">
    <property type="entry name" value="HNH"/>
    <property type="match status" value="1"/>
</dbReference>